<keyword evidence="2" id="KW-1185">Reference proteome</keyword>
<dbReference type="AlphaFoldDB" id="A0A6H5G1B5"/>
<gene>
    <name evidence="1" type="ORF">NTEN_LOCUS2267</name>
</gene>
<evidence type="ECO:0000313" key="2">
    <source>
        <dbReference type="Proteomes" id="UP000479000"/>
    </source>
</evidence>
<dbReference type="Proteomes" id="UP000479000">
    <property type="component" value="Unassembled WGS sequence"/>
</dbReference>
<organism evidence="1 2">
    <name type="scientific">Nesidiocoris tenuis</name>
    <dbReference type="NCBI Taxonomy" id="355587"/>
    <lineage>
        <taxon>Eukaryota</taxon>
        <taxon>Metazoa</taxon>
        <taxon>Ecdysozoa</taxon>
        <taxon>Arthropoda</taxon>
        <taxon>Hexapoda</taxon>
        <taxon>Insecta</taxon>
        <taxon>Pterygota</taxon>
        <taxon>Neoptera</taxon>
        <taxon>Paraneoptera</taxon>
        <taxon>Hemiptera</taxon>
        <taxon>Heteroptera</taxon>
        <taxon>Panheteroptera</taxon>
        <taxon>Cimicomorpha</taxon>
        <taxon>Miridae</taxon>
        <taxon>Dicyphina</taxon>
        <taxon>Nesidiocoris</taxon>
    </lineage>
</organism>
<dbReference type="EMBL" id="CADCXU010003338">
    <property type="protein sequence ID" value="CAA9995476.1"/>
    <property type="molecule type" value="Genomic_DNA"/>
</dbReference>
<proteinExistence type="predicted"/>
<accession>A0A6H5G1B5</accession>
<reference evidence="1 2" key="1">
    <citation type="submission" date="2020-02" db="EMBL/GenBank/DDBJ databases">
        <authorList>
            <person name="Ferguson B K."/>
        </authorList>
    </citation>
    <scope>NUCLEOTIDE SEQUENCE [LARGE SCALE GENOMIC DNA]</scope>
</reference>
<feature type="non-terminal residue" evidence="1">
    <location>
        <position position="67"/>
    </location>
</feature>
<sequence>MIMINMIIIIKQSITTHRNRYGVTCRKVSDCADDRFRRFRIRPTEAKHREEISSDEIHEEFLAEDIF</sequence>
<evidence type="ECO:0000313" key="1">
    <source>
        <dbReference type="EMBL" id="CAA9995476.1"/>
    </source>
</evidence>
<protein>
    <submittedName>
        <fullName evidence="1">Uncharacterized protein</fullName>
    </submittedName>
</protein>
<name>A0A6H5G1B5_9HEMI</name>